<dbReference type="Proteomes" id="UP000075544">
    <property type="component" value="Unassembled WGS sequence"/>
</dbReference>
<comment type="caution">
    <text evidence="3">The sequence shown here is derived from an EMBL/GenBank/DDBJ whole genome shotgun (WGS) entry which is preliminary data.</text>
</comment>
<dbReference type="GO" id="GO:0002098">
    <property type="term" value="P:tRNA wobble uridine modification"/>
    <property type="evidence" value="ECO:0007669"/>
    <property type="project" value="TreeGrafter"/>
</dbReference>
<feature type="coiled-coil region" evidence="1">
    <location>
        <begin position="381"/>
        <end position="418"/>
    </location>
</feature>
<dbReference type="AlphaFoldDB" id="A0A150HUT6"/>
<evidence type="ECO:0000313" key="3">
    <source>
        <dbReference type="EMBL" id="KXZ70466.1"/>
    </source>
</evidence>
<dbReference type="PANTHER" id="PTHR42714">
    <property type="entry name" value="TRNA MODIFICATION GTPASE GTPBP3"/>
    <property type="match status" value="1"/>
</dbReference>
<gene>
    <name evidence="3" type="primary">era_2</name>
    <name evidence="3" type="ORF">AVENLUH13518_01839</name>
</gene>
<reference evidence="3 4" key="1">
    <citation type="journal article" date="2016" name="Sci. Rep.">
        <title>Genomic and phenotypic characterization of the species Acinetobacter venetianus.</title>
        <authorList>
            <person name="Fondi M."/>
            <person name="Maida I."/>
            <person name="Perrin E."/>
            <person name="Orlandini V."/>
            <person name="La Torre L."/>
            <person name="Bosi E."/>
            <person name="Negroni A."/>
            <person name="Zanaroli G."/>
            <person name="Fava F."/>
            <person name="Decorosi F."/>
            <person name="Giovannetti L."/>
            <person name="Viti C."/>
            <person name="Vaneechoutte M."/>
            <person name="Dijkshoorn L."/>
            <person name="Fani R."/>
        </authorList>
    </citation>
    <scope>NUCLEOTIDE SEQUENCE [LARGE SCALE GENOMIC DNA]</scope>
    <source>
        <strain evidence="3 4">LUH13518</strain>
    </source>
</reference>
<evidence type="ECO:0000259" key="2">
    <source>
        <dbReference type="Pfam" id="PF01926"/>
    </source>
</evidence>
<protein>
    <submittedName>
        <fullName evidence="3">GTPase Era</fullName>
    </submittedName>
</protein>
<dbReference type="PANTHER" id="PTHR42714:SF6">
    <property type="entry name" value="TRANSLATION INITIATION FACTOR IF-2"/>
    <property type="match status" value="1"/>
</dbReference>
<dbReference type="GO" id="GO:0005737">
    <property type="term" value="C:cytoplasm"/>
    <property type="evidence" value="ECO:0007669"/>
    <property type="project" value="TreeGrafter"/>
</dbReference>
<feature type="coiled-coil region" evidence="1">
    <location>
        <begin position="232"/>
        <end position="270"/>
    </location>
</feature>
<proteinExistence type="predicted"/>
<organism evidence="3 4">
    <name type="scientific">Acinetobacter venetianus</name>
    <dbReference type="NCBI Taxonomy" id="52133"/>
    <lineage>
        <taxon>Bacteria</taxon>
        <taxon>Pseudomonadati</taxon>
        <taxon>Pseudomonadota</taxon>
        <taxon>Gammaproteobacteria</taxon>
        <taxon>Moraxellales</taxon>
        <taxon>Moraxellaceae</taxon>
        <taxon>Acinetobacter</taxon>
    </lineage>
</organism>
<sequence>MDIHTFDAATHDILAILPEYDMPLARLRAILQAGQIPTVTVTGKYNHGKSRLLNELIGNNIFSVADKRETLNLSEHLQHNIRWLDAPGLDADVAAIDDQYAQDAMWNKADIRLMIHSVREGEFDPFELQLFQQFEQDAEQTQRQSILVLTQIDQIPDQTVLTHIIDSIQKQAPAATVFSVSATRHRQGVENSKQLLVQRSGIPELQQKLNNLVNKVPTVRQFEKSKIFADLKKQLLQQQETTEANIQQLNTTLQQQRQAFEQDLNQILDKVRQDLQPILHISGQDNSLEPDSFANMYKLTAGKRDRNRIQVAYSRACIEINSHLVRYGVVGLPDTQKSNVRSLDTVMVAVLGVSVKLRKDLKLIFEDESGRERLRREFAHYFELSTDRMHLKQQLQDLQQQLQRITQAQQASKTLEQTS</sequence>
<name>A0A150HUT6_9GAMM</name>
<keyword evidence="1" id="KW-0175">Coiled coil</keyword>
<evidence type="ECO:0000313" key="4">
    <source>
        <dbReference type="Proteomes" id="UP000075544"/>
    </source>
</evidence>
<dbReference type="GO" id="GO:0030488">
    <property type="term" value="P:tRNA methylation"/>
    <property type="evidence" value="ECO:0007669"/>
    <property type="project" value="TreeGrafter"/>
</dbReference>
<dbReference type="RefSeq" id="WP_061524783.1">
    <property type="nucleotide sequence ID" value="NZ_JRHX01000054.1"/>
</dbReference>
<dbReference type="PATRIC" id="fig|52133.19.peg.1868"/>
<dbReference type="InterPro" id="IPR006073">
    <property type="entry name" value="GTP-bd"/>
</dbReference>
<dbReference type="Pfam" id="PF01926">
    <property type="entry name" value="MMR_HSR1"/>
    <property type="match status" value="1"/>
</dbReference>
<dbReference type="GO" id="GO:0005525">
    <property type="term" value="F:GTP binding"/>
    <property type="evidence" value="ECO:0007669"/>
    <property type="project" value="InterPro"/>
</dbReference>
<dbReference type="SUPFAM" id="SSF52540">
    <property type="entry name" value="P-loop containing nucleoside triphosphate hydrolases"/>
    <property type="match status" value="1"/>
</dbReference>
<accession>A0A150HUT6</accession>
<dbReference type="Gene3D" id="3.40.50.300">
    <property type="entry name" value="P-loop containing nucleotide triphosphate hydrolases"/>
    <property type="match status" value="1"/>
</dbReference>
<feature type="domain" description="G" evidence="2">
    <location>
        <begin position="39"/>
        <end position="150"/>
    </location>
</feature>
<evidence type="ECO:0000256" key="1">
    <source>
        <dbReference type="SAM" id="Coils"/>
    </source>
</evidence>
<dbReference type="EMBL" id="JRHX01000054">
    <property type="protein sequence ID" value="KXZ70466.1"/>
    <property type="molecule type" value="Genomic_DNA"/>
</dbReference>
<dbReference type="InterPro" id="IPR027417">
    <property type="entry name" value="P-loop_NTPase"/>
</dbReference>